<evidence type="ECO:0000313" key="1">
    <source>
        <dbReference type="EMBL" id="MFD1937604.1"/>
    </source>
</evidence>
<gene>
    <name evidence="1" type="ORF">ACFSKW_39665</name>
</gene>
<evidence type="ECO:0000313" key="2">
    <source>
        <dbReference type="Proteomes" id="UP001597368"/>
    </source>
</evidence>
<keyword evidence="2" id="KW-1185">Reference proteome</keyword>
<protein>
    <recommendedName>
        <fullName evidence="3">FHA domain-containing protein</fullName>
    </recommendedName>
</protein>
<proteinExistence type="predicted"/>
<name>A0ABW4TB59_9ACTN</name>
<reference evidence="2" key="1">
    <citation type="journal article" date="2019" name="Int. J. Syst. Evol. Microbiol.">
        <title>The Global Catalogue of Microorganisms (GCM) 10K type strain sequencing project: providing services to taxonomists for standard genome sequencing and annotation.</title>
        <authorList>
            <consortium name="The Broad Institute Genomics Platform"/>
            <consortium name="The Broad Institute Genome Sequencing Center for Infectious Disease"/>
            <person name="Wu L."/>
            <person name="Ma J."/>
        </authorList>
    </citation>
    <scope>NUCLEOTIDE SEQUENCE [LARGE SCALE GENOMIC DNA]</scope>
    <source>
        <strain evidence="2">ICMP 6774ER</strain>
    </source>
</reference>
<dbReference type="RefSeq" id="WP_379578940.1">
    <property type="nucleotide sequence ID" value="NZ_JBHUFV010000061.1"/>
</dbReference>
<sequence length="265" mass="28116">MVMTMTAAFSVEGAAADAAAPSAVKAPPVAAAEATARVVTPAVTLTAPPAVVPAAAGGAGKAECVRVKGARACVGLDQSALPGITVQDTKKDRLHAAVEYYQNGYLGTKYVIHNLAREGEIRGNRQIGKTVTFRAAVYKGDRRIKVSGWKTVSDVTKHPVKRETRVTPAGARARSEVCTSTKGAADMCFGEKKTFVFACDTGADRHQARAEYFLNGDPTARFEIHQLAGLNTCGKAVHGDLAVSMYRASVFDDTHLVATRLYKYN</sequence>
<dbReference type="EMBL" id="JBHUFV010000061">
    <property type="protein sequence ID" value="MFD1937604.1"/>
    <property type="molecule type" value="Genomic_DNA"/>
</dbReference>
<organism evidence="1 2">
    <name type="scientific">Nonomuraea mangrovi</name>
    <dbReference type="NCBI Taxonomy" id="2316207"/>
    <lineage>
        <taxon>Bacteria</taxon>
        <taxon>Bacillati</taxon>
        <taxon>Actinomycetota</taxon>
        <taxon>Actinomycetes</taxon>
        <taxon>Streptosporangiales</taxon>
        <taxon>Streptosporangiaceae</taxon>
        <taxon>Nonomuraea</taxon>
    </lineage>
</organism>
<comment type="caution">
    <text evidence="1">The sequence shown here is derived from an EMBL/GenBank/DDBJ whole genome shotgun (WGS) entry which is preliminary data.</text>
</comment>
<accession>A0ABW4TB59</accession>
<evidence type="ECO:0008006" key="3">
    <source>
        <dbReference type="Google" id="ProtNLM"/>
    </source>
</evidence>
<dbReference type="Proteomes" id="UP001597368">
    <property type="component" value="Unassembled WGS sequence"/>
</dbReference>